<organism evidence="1 2">
    <name type="scientific">Fictibacillus aquaticus</name>
    <dbReference type="NCBI Taxonomy" id="2021314"/>
    <lineage>
        <taxon>Bacteria</taxon>
        <taxon>Bacillati</taxon>
        <taxon>Bacillota</taxon>
        <taxon>Bacilli</taxon>
        <taxon>Bacillales</taxon>
        <taxon>Fictibacillaceae</taxon>
        <taxon>Fictibacillus</taxon>
    </lineage>
</organism>
<dbReference type="AlphaFoldDB" id="A0A235FDB2"/>
<dbReference type="EMBL" id="NOII01000001">
    <property type="protein sequence ID" value="OYD58785.1"/>
    <property type="molecule type" value="Genomic_DNA"/>
</dbReference>
<dbReference type="SUPFAM" id="SSF51556">
    <property type="entry name" value="Metallo-dependent hydrolases"/>
    <property type="match status" value="1"/>
</dbReference>
<dbReference type="Gene3D" id="3.20.20.140">
    <property type="entry name" value="Metal-dependent hydrolases"/>
    <property type="match status" value="1"/>
</dbReference>
<dbReference type="RefSeq" id="WP_094250746.1">
    <property type="nucleotide sequence ID" value="NZ_JBHLXL010000001.1"/>
</dbReference>
<evidence type="ECO:0000313" key="1">
    <source>
        <dbReference type="EMBL" id="OYD58785.1"/>
    </source>
</evidence>
<dbReference type="GO" id="GO:0006508">
    <property type="term" value="P:proteolysis"/>
    <property type="evidence" value="ECO:0007669"/>
    <property type="project" value="InterPro"/>
</dbReference>
<dbReference type="Pfam" id="PF01244">
    <property type="entry name" value="Peptidase_M19"/>
    <property type="match status" value="1"/>
</dbReference>
<dbReference type="CDD" id="cd01301">
    <property type="entry name" value="rDP_like"/>
    <property type="match status" value="1"/>
</dbReference>
<proteinExistence type="predicted"/>
<dbReference type="GO" id="GO:0070573">
    <property type="term" value="F:metallodipeptidase activity"/>
    <property type="evidence" value="ECO:0007669"/>
    <property type="project" value="InterPro"/>
</dbReference>
<accession>A0A235FDB2</accession>
<dbReference type="OrthoDB" id="9804920at2"/>
<comment type="caution">
    <text evidence="1">The sequence shown here is derived from an EMBL/GenBank/DDBJ whole genome shotgun (WGS) entry which is preliminary data.</text>
</comment>
<dbReference type="PROSITE" id="PS51365">
    <property type="entry name" value="RENAL_DIPEPTIDASE_2"/>
    <property type="match status" value="1"/>
</dbReference>
<reference evidence="1 2" key="1">
    <citation type="submission" date="2017-07" db="EMBL/GenBank/DDBJ databases">
        <title>Fictibacillus sp. nov. GDSW-R2A3 Genome sequencing and assembly.</title>
        <authorList>
            <person name="Mayilraj S."/>
        </authorList>
    </citation>
    <scope>NUCLEOTIDE SEQUENCE [LARGE SCALE GENOMIC DNA]</scope>
    <source>
        <strain evidence="1 2">GDSW-R2A3</strain>
    </source>
</reference>
<dbReference type="PANTHER" id="PTHR10443:SF12">
    <property type="entry name" value="DIPEPTIDASE"/>
    <property type="match status" value="1"/>
</dbReference>
<keyword evidence="2" id="KW-1185">Reference proteome</keyword>
<gene>
    <name evidence="1" type="ORF">CGZ90_02475</name>
</gene>
<dbReference type="PANTHER" id="PTHR10443">
    <property type="entry name" value="MICROSOMAL DIPEPTIDASE"/>
    <property type="match status" value="1"/>
</dbReference>
<dbReference type="InterPro" id="IPR008257">
    <property type="entry name" value="Pept_M19"/>
</dbReference>
<name>A0A235FDB2_9BACL</name>
<dbReference type="InterPro" id="IPR032466">
    <property type="entry name" value="Metal_Hydrolase"/>
</dbReference>
<protein>
    <submittedName>
        <fullName evidence="1">Diguanylate cyclase</fullName>
    </submittedName>
</protein>
<evidence type="ECO:0000313" key="2">
    <source>
        <dbReference type="Proteomes" id="UP000215059"/>
    </source>
</evidence>
<dbReference type="Proteomes" id="UP000215059">
    <property type="component" value="Unassembled WGS sequence"/>
</dbReference>
<sequence>MRIFDGHCDVLWKMWENPDISFQDLASMHVTYPQLKSRRSSVQVFAIYVPQKVSREGQFAAALQMVDIFFEKILAFSPGMKLIRNEAELKRLADGETGAILSLEGCDCIGNDLSRLRILHQLGVRSVGLTWNFGNAAADGILEPRGGGLTSFGEEVVTFLNSKNCWTDVSHLSERGFWDCLEKANNIVATHSNAKVLCDHPRNLTDSQINGLIEKNGRIGVTFVPSFLNSCQASATIRDILKHLDHVCSLGGVRHVGFGSDFDGIEDTPAGLSAYREYENLVNEVLKRYPEEQAVRFFYQNFADYFTCV</sequence>